<evidence type="ECO:0008006" key="4">
    <source>
        <dbReference type="Google" id="ProtNLM"/>
    </source>
</evidence>
<proteinExistence type="predicted"/>
<reference evidence="2 3" key="1">
    <citation type="submission" date="2015-09" db="EMBL/GenBank/DDBJ databases">
        <authorList>
            <consortium name="Swine Surveillance"/>
        </authorList>
    </citation>
    <scope>NUCLEOTIDE SEQUENCE [LARGE SCALE GENOMIC DNA]</scope>
    <source>
        <strain evidence="2 3">CECT 7557</strain>
    </source>
</reference>
<feature type="region of interest" description="Disordered" evidence="1">
    <location>
        <begin position="154"/>
        <end position="174"/>
    </location>
</feature>
<evidence type="ECO:0000313" key="3">
    <source>
        <dbReference type="Proteomes" id="UP000052022"/>
    </source>
</evidence>
<organism evidence="2 3">
    <name type="scientific">Tritonibacter multivorans</name>
    <dbReference type="NCBI Taxonomy" id="928856"/>
    <lineage>
        <taxon>Bacteria</taxon>
        <taxon>Pseudomonadati</taxon>
        <taxon>Pseudomonadota</taxon>
        <taxon>Alphaproteobacteria</taxon>
        <taxon>Rhodobacterales</taxon>
        <taxon>Paracoccaceae</taxon>
        <taxon>Tritonibacter</taxon>
    </lineage>
</organism>
<dbReference type="Pfam" id="PF02620">
    <property type="entry name" value="YceD"/>
    <property type="match status" value="1"/>
</dbReference>
<gene>
    <name evidence="2" type="ORF">TRM7557_03049</name>
</gene>
<dbReference type="InterPro" id="IPR003772">
    <property type="entry name" value="YceD"/>
</dbReference>
<evidence type="ECO:0000256" key="1">
    <source>
        <dbReference type="SAM" id="MobiDB-lite"/>
    </source>
</evidence>
<dbReference type="EMBL" id="CYSD01000039">
    <property type="protein sequence ID" value="CUH80695.1"/>
    <property type="molecule type" value="Genomic_DNA"/>
</dbReference>
<dbReference type="STRING" id="928856.SAMN04488049_104331"/>
<dbReference type="AlphaFoldDB" id="A0A0P1GZX0"/>
<evidence type="ECO:0000313" key="2">
    <source>
        <dbReference type="EMBL" id="CUH80695.1"/>
    </source>
</evidence>
<accession>A0A0P1GZX0</accession>
<dbReference type="Proteomes" id="UP000052022">
    <property type="component" value="Unassembled WGS sequence"/>
</dbReference>
<keyword evidence="3" id="KW-1185">Reference proteome</keyword>
<sequence length="193" mass="21071">MKVPPMSDRQPQNAPAATALRVADLPQNAATPFEFAPDAKALGKIAAEMGVDALRKLRFKGEIRGTGQKDWRLTADLGFTVVQPCVVTLEPVTSRVDVKIERTFLAGFQEEFGEDEEVEMPEDDTVEPLGSHIDPYEVMLESLALNLPQYPRKDGAALGESVHTEPGVAPMRDEDTRPFAGLAALKDQLENKG</sequence>
<protein>
    <recommendedName>
        <fullName evidence="4">50S ribosomal protein L34</fullName>
    </recommendedName>
</protein>
<name>A0A0P1GZX0_9RHOB</name>